<dbReference type="Proteomes" id="UP001223743">
    <property type="component" value="Unassembled WGS sequence"/>
</dbReference>
<protein>
    <recommendedName>
        <fullName evidence="4">DUF308 domain-containing protein</fullName>
    </recommendedName>
</protein>
<proteinExistence type="predicted"/>
<keyword evidence="3" id="KW-1185">Reference proteome</keyword>
<keyword evidence="1" id="KW-0472">Membrane</keyword>
<gene>
    <name evidence="2" type="ORF">QO015_003589</name>
</gene>
<feature type="transmembrane region" description="Helical" evidence="1">
    <location>
        <begin position="145"/>
        <end position="166"/>
    </location>
</feature>
<feature type="transmembrane region" description="Helical" evidence="1">
    <location>
        <begin position="118"/>
        <end position="139"/>
    </location>
</feature>
<accession>A0ABU0MAH5</accession>
<evidence type="ECO:0000313" key="2">
    <source>
        <dbReference type="EMBL" id="MDQ0517976.1"/>
    </source>
</evidence>
<sequence length="180" mass="18368">MSVPAPPGLEPERPTARRDLLEASLGIAVFLIGGPLVLGLVVLVGIVAANLAGDAVDSLAEGRRFDPAASVTVAIGLTLVVLRFGWTAVWGMLIGPSAVSGTIIALRRLVTGGASLRFALLTGLVVGIAADIVVVGYGIRFVGATRIGIFAGWVVIGSLVATLACWRAAAAGRRYIDRGA</sequence>
<feature type="transmembrane region" description="Helical" evidence="1">
    <location>
        <begin position="27"/>
        <end position="53"/>
    </location>
</feature>
<dbReference type="EMBL" id="JAUSWJ010000001">
    <property type="protein sequence ID" value="MDQ0517976.1"/>
    <property type="molecule type" value="Genomic_DNA"/>
</dbReference>
<evidence type="ECO:0000313" key="3">
    <source>
        <dbReference type="Proteomes" id="UP001223743"/>
    </source>
</evidence>
<organism evidence="2 3">
    <name type="scientific">Kaistia geumhonensis</name>
    <dbReference type="NCBI Taxonomy" id="410839"/>
    <lineage>
        <taxon>Bacteria</taxon>
        <taxon>Pseudomonadati</taxon>
        <taxon>Pseudomonadota</taxon>
        <taxon>Alphaproteobacteria</taxon>
        <taxon>Hyphomicrobiales</taxon>
        <taxon>Kaistiaceae</taxon>
        <taxon>Kaistia</taxon>
    </lineage>
</organism>
<evidence type="ECO:0008006" key="4">
    <source>
        <dbReference type="Google" id="ProtNLM"/>
    </source>
</evidence>
<comment type="caution">
    <text evidence="2">The sequence shown here is derived from an EMBL/GenBank/DDBJ whole genome shotgun (WGS) entry which is preliminary data.</text>
</comment>
<feature type="transmembrane region" description="Helical" evidence="1">
    <location>
        <begin position="65"/>
        <end position="82"/>
    </location>
</feature>
<evidence type="ECO:0000256" key="1">
    <source>
        <dbReference type="SAM" id="Phobius"/>
    </source>
</evidence>
<reference evidence="2 3" key="1">
    <citation type="submission" date="2023-07" db="EMBL/GenBank/DDBJ databases">
        <title>Genomic Encyclopedia of Type Strains, Phase IV (KMG-IV): sequencing the most valuable type-strain genomes for metagenomic binning, comparative biology and taxonomic classification.</title>
        <authorList>
            <person name="Goeker M."/>
        </authorList>
    </citation>
    <scope>NUCLEOTIDE SEQUENCE [LARGE SCALE GENOMIC DNA]</scope>
    <source>
        <strain evidence="2 3">B1-1</strain>
    </source>
</reference>
<keyword evidence="1" id="KW-1133">Transmembrane helix</keyword>
<dbReference type="RefSeq" id="WP_266283380.1">
    <property type="nucleotide sequence ID" value="NZ_JAPKNF010000003.1"/>
</dbReference>
<name>A0ABU0MAH5_9HYPH</name>
<feature type="transmembrane region" description="Helical" evidence="1">
    <location>
        <begin position="88"/>
        <end position="106"/>
    </location>
</feature>
<keyword evidence="1" id="KW-0812">Transmembrane</keyword>